<accession>A0AAP6JF42</accession>
<keyword evidence="4" id="KW-1185">Reference proteome</keyword>
<dbReference type="AlphaFoldDB" id="A0AAP6JF42"/>
<dbReference type="RefSeq" id="WP_346051680.1">
    <property type="nucleotide sequence ID" value="NZ_JAYGII010000016.1"/>
</dbReference>
<evidence type="ECO:0000256" key="2">
    <source>
        <dbReference type="ARBA" id="ARBA00023002"/>
    </source>
</evidence>
<keyword evidence="2 3" id="KW-0560">Oxidoreductase</keyword>
<comment type="caution">
    <text evidence="3">The sequence shown here is derived from an EMBL/GenBank/DDBJ whole genome shotgun (WGS) entry which is preliminary data.</text>
</comment>
<sequence length="250" mass="26518">MQDNTGPLAGKTALVTGAARRIGAVIAEQLHQAGMNVVIHYRHSGQEAEALAQSLNDRRAESAVTAQADLLAPDAFPSLIKAAEQWGGLDLLVNNASSFYPTPLGETDEAQWEDLMGSNLKAPYFLAQAACEALARRQGQIINIIDIHAFRPLAGHPVYTAAKAGLAMLTRSLAGEMAPSVRVNGVAPGAILWPEQPMNADTQQQLLARVPLGRKGEPRDIAAAVLFMVRDAPYVTGQILPVDGGRSAVD</sequence>
<dbReference type="GO" id="GO:0047040">
    <property type="term" value="F:pteridine reductase activity"/>
    <property type="evidence" value="ECO:0007669"/>
    <property type="project" value="UniProtKB-EC"/>
</dbReference>
<reference evidence="3 4" key="1">
    <citation type="submission" date="2023-12" db="EMBL/GenBank/DDBJ databases">
        <title>Whole-genome sequencing of halo(alkali)philic microorganisms from hypersaline lakes.</title>
        <authorList>
            <person name="Sorokin D.Y."/>
            <person name="Merkel A.Y."/>
            <person name="Messina E."/>
            <person name="Yakimov M."/>
        </authorList>
    </citation>
    <scope>NUCLEOTIDE SEQUENCE [LARGE SCALE GENOMIC DNA]</scope>
    <source>
        <strain evidence="3 4">AB-CW1</strain>
    </source>
</reference>
<dbReference type="Pfam" id="PF13561">
    <property type="entry name" value="adh_short_C2"/>
    <property type="match status" value="1"/>
</dbReference>
<dbReference type="EC" id="1.5.1.33" evidence="3"/>
<protein>
    <submittedName>
        <fullName evidence="3">Pteridine reductase</fullName>
        <ecNumber evidence="3">1.5.1.33</ecNumber>
    </submittedName>
</protein>
<evidence type="ECO:0000256" key="1">
    <source>
        <dbReference type="ARBA" id="ARBA00006484"/>
    </source>
</evidence>
<dbReference type="Gene3D" id="3.40.50.720">
    <property type="entry name" value="NAD(P)-binding Rossmann-like Domain"/>
    <property type="match status" value="1"/>
</dbReference>
<dbReference type="PANTHER" id="PTHR43639:SF1">
    <property type="entry name" value="SHORT-CHAIN DEHYDROGENASE_REDUCTASE FAMILY PROTEIN"/>
    <property type="match status" value="1"/>
</dbReference>
<dbReference type="EMBL" id="JAYGII010000016">
    <property type="protein sequence ID" value="MEA5445848.1"/>
    <property type="molecule type" value="Genomic_DNA"/>
</dbReference>
<organism evidence="3 4">
    <name type="scientific">Natronospira elongata</name>
    <dbReference type="NCBI Taxonomy" id="3110268"/>
    <lineage>
        <taxon>Bacteria</taxon>
        <taxon>Pseudomonadati</taxon>
        <taxon>Pseudomonadota</taxon>
        <taxon>Gammaproteobacteria</taxon>
        <taxon>Natronospirales</taxon>
        <taxon>Natronospiraceae</taxon>
        <taxon>Natronospira</taxon>
    </lineage>
</organism>
<dbReference type="InterPro" id="IPR002347">
    <property type="entry name" value="SDR_fam"/>
</dbReference>
<evidence type="ECO:0000313" key="3">
    <source>
        <dbReference type="EMBL" id="MEA5445848.1"/>
    </source>
</evidence>
<dbReference type="PROSITE" id="PS00061">
    <property type="entry name" value="ADH_SHORT"/>
    <property type="match status" value="1"/>
</dbReference>
<name>A0AAP6JF42_9GAMM</name>
<proteinExistence type="inferred from homology"/>
<gene>
    <name evidence="3" type="ORF">VCB98_08460</name>
</gene>
<dbReference type="CDD" id="cd05357">
    <property type="entry name" value="PR_SDR_c"/>
    <property type="match status" value="1"/>
</dbReference>
<dbReference type="InterPro" id="IPR020904">
    <property type="entry name" value="Sc_DH/Rdtase_CS"/>
</dbReference>
<dbReference type="PRINTS" id="PR00081">
    <property type="entry name" value="GDHRDH"/>
</dbReference>
<evidence type="ECO:0000313" key="4">
    <source>
        <dbReference type="Proteomes" id="UP001302316"/>
    </source>
</evidence>
<dbReference type="SUPFAM" id="SSF51735">
    <property type="entry name" value="NAD(P)-binding Rossmann-fold domains"/>
    <property type="match status" value="1"/>
</dbReference>
<dbReference type="PANTHER" id="PTHR43639">
    <property type="entry name" value="OXIDOREDUCTASE, SHORT-CHAIN DEHYDROGENASE/REDUCTASE FAMILY (AFU_ORTHOLOGUE AFUA_5G02870)"/>
    <property type="match status" value="1"/>
</dbReference>
<dbReference type="FunFam" id="3.40.50.720:FF:000084">
    <property type="entry name" value="Short-chain dehydrogenase reductase"/>
    <property type="match status" value="1"/>
</dbReference>
<comment type="similarity">
    <text evidence="1">Belongs to the short-chain dehydrogenases/reductases (SDR) family.</text>
</comment>
<dbReference type="Proteomes" id="UP001302316">
    <property type="component" value="Unassembled WGS sequence"/>
</dbReference>
<dbReference type="NCBIfam" id="NF006598">
    <property type="entry name" value="PRK09135.1"/>
    <property type="match status" value="1"/>
</dbReference>
<dbReference type="InterPro" id="IPR036291">
    <property type="entry name" value="NAD(P)-bd_dom_sf"/>
</dbReference>
<dbReference type="PRINTS" id="PR00080">
    <property type="entry name" value="SDRFAMILY"/>
</dbReference>